<dbReference type="AlphaFoldDB" id="A0A1G6QIR3"/>
<sequence>MKSKKTAAIIQARMGSTRLPGKVMKNLKAKPVLWHVIERVKQAENIDEIIIATTTHERDKIIFEKAKEWGVKAYRGSEEDVLERYYEAANNYETDTIVRITSDDPLVDPFIVDNLIGCFNDKEYSLVTNSSEEKRTFPIGLDVEIFSFNVLKEAYNNAAEKYQREHVTPYIYENFRNDIYIYHNADDYSDFRWTLDTIEDYKFMKEIYNNLYNGKHNFYFKDIISFLKKNPQIRKINEDIKQKSVKDGV</sequence>
<proteinExistence type="predicted"/>
<dbReference type="Proteomes" id="UP000324896">
    <property type="component" value="Unassembled WGS sequence"/>
</dbReference>
<evidence type="ECO:0000313" key="1">
    <source>
        <dbReference type="EMBL" id="SDC92372.1"/>
    </source>
</evidence>
<dbReference type="PANTHER" id="PTHR42866">
    <property type="entry name" value="3-DEOXY-MANNO-OCTULOSONATE CYTIDYLYLTRANSFERASE"/>
    <property type="match status" value="1"/>
</dbReference>
<gene>
    <name evidence="1" type="ORF">SAMN04488597_11848</name>
</gene>
<dbReference type="Gene3D" id="3.90.550.10">
    <property type="entry name" value="Spore Coat Polysaccharide Biosynthesis Protein SpsA, Chain A"/>
    <property type="match status" value="1"/>
</dbReference>
<dbReference type="PANTHER" id="PTHR42866:SF1">
    <property type="entry name" value="SPORE COAT POLYSACCHARIDE BIOSYNTHESIS PROTEIN SPSF"/>
    <property type="match status" value="1"/>
</dbReference>
<evidence type="ECO:0000313" key="2">
    <source>
        <dbReference type="Proteomes" id="UP000324896"/>
    </source>
</evidence>
<dbReference type="InterPro" id="IPR029044">
    <property type="entry name" value="Nucleotide-diphossugar_trans"/>
</dbReference>
<dbReference type="CDD" id="cd02518">
    <property type="entry name" value="GT2_SpsF"/>
    <property type="match status" value="1"/>
</dbReference>
<dbReference type="SUPFAM" id="SSF53448">
    <property type="entry name" value="Nucleotide-diphospho-sugar transferases"/>
    <property type="match status" value="1"/>
</dbReference>
<dbReference type="RefSeq" id="WP_114458008.1">
    <property type="nucleotide sequence ID" value="NZ_FMYT01000018.1"/>
</dbReference>
<accession>A0A1G6QIR3</accession>
<dbReference type="EMBL" id="FMYT01000018">
    <property type="protein sequence ID" value="SDC92372.1"/>
    <property type="molecule type" value="Genomic_DNA"/>
</dbReference>
<dbReference type="InterPro" id="IPR003329">
    <property type="entry name" value="Cytidylyl_trans"/>
</dbReference>
<dbReference type="Pfam" id="PF02348">
    <property type="entry name" value="CTP_transf_3"/>
    <property type="match status" value="1"/>
</dbReference>
<name>A0A1G6QIR3_9FIRM</name>
<reference evidence="1 2" key="1">
    <citation type="submission" date="2016-10" db="EMBL/GenBank/DDBJ databases">
        <authorList>
            <person name="Varghese N."/>
            <person name="Submissions S."/>
        </authorList>
    </citation>
    <scope>NUCLEOTIDE SEQUENCE [LARGE SCALE GENOMIC DNA]</scope>
    <source>
        <strain evidence="1 2">WG10</strain>
    </source>
</reference>
<organism evidence="1 2">
    <name type="scientific">Halanaerobium congolense</name>
    <dbReference type="NCBI Taxonomy" id="54121"/>
    <lineage>
        <taxon>Bacteria</taxon>
        <taxon>Bacillati</taxon>
        <taxon>Bacillota</taxon>
        <taxon>Clostridia</taxon>
        <taxon>Halanaerobiales</taxon>
        <taxon>Halanaerobiaceae</taxon>
        <taxon>Halanaerobium</taxon>
    </lineage>
</organism>
<protein>
    <submittedName>
        <fullName evidence="1">Spore coat polysaccharide biosynthesis protein SpsF</fullName>
    </submittedName>
</protein>
<dbReference type="GO" id="GO:0005829">
    <property type="term" value="C:cytosol"/>
    <property type="evidence" value="ECO:0007669"/>
    <property type="project" value="TreeGrafter"/>
</dbReference>